<reference evidence="3 4" key="1">
    <citation type="journal article" date="2014" name="Genome Biol. Evol.">
        <title>The secreted proteins of Achlya hypogyna and Thraustotheca clavata identify the ancestral oomycete secretome and reveal gene acquisitions by horizontal gene transfer.</title>
        <authorList>
            <person name="Misner I."/>
            <person name="Blouin N."/>
            <person name="Leonard G."/>
            <person name="Richards T.A."/>
            <person name="Lane C.E."/>
        </authorList>
    </citation>
    <scope>NUCLEOTIDE SEQUENCE [LARGE SCALE GENOMIC DNA]</scope>
    <source>
        <strain evidence="3 4">ATCC 48635</strain>
    </source>
</reference>
<feature type="coiled-coil region" evidence="1">
    <location>
        <begin position="335"/>
        <end position="436"/>
    </location>
</feature>
<keyword evidence="4" id="KW-1185">Reference proteome</keyword>
<dbReference type="SUPFAM" id="SSF57997">
    <property type="entry name" value="Tropomyosin"/>
    <property type="match status" value="1"/>
</dbReference>
<evidence type="ECO:0000313" key="3">
    <source>
        <dbReference type="EMBL" id="OQR90617.1"/>
    </source>
</evidence>
<dbReference type="Proteomes" id="UP000243579">
    <property type="component" value="Unassembled WGS sequence"/>
</dbReference>
<proteinExistence type="predicted"/>
<dbReference type="OrthoDB" id="73922at2759"/>
<feature type="compositionally biased region" description="Low complexity" evidence="2">
    <location>
        <begin position="257"/>
        <end position="270"/>
    </location>
</feature>
<organism evidence="3 4">
    <name type="scientific">Achlya hypogyna</name>
    <name type="common">Oomycete</name>
    <name type="synonym">Protoachlya hypogyna</name>
    <dbReference type="NCBI Taxonomy" id="1202772"/>
    <lineage>
        <taxon>Eukaryota</taxon>
        <taxon>Sar</taxon>
        <taxon>Stramenopiles</taxon>
        <taxon>Oomycota</taxon>
        <taxon>Saprolegniomycetes</taxon>
        <taxon>Saprolegniales</taxon>
        <taxon>Achlyaceae</taxon>
        <taxon>Achlya</taxon>
    </lineage>
</organism>
<dbReference type="Gene3D" id="1.10.287.1490">
    <property type="match status" value="1"/>
</dbReference>
<accession>A0A1V9YY84</accession>
<sequence>MTQELVPVQCELGRRAATHFVLQHVHGIKGVALPDTALFDDEGVLVEWLVPSQSNQVLRKKKIQNTNLLLFELRLQELAEARGSTNVAVLWDDTVVLYDESRFDVLVRMLCAREAEMLAPVPHLSGPRKFGNGRFCLQAFVDPSDDLRYVTELDAAGKTRLSKIASGVKVYATPYGPSLETGHLATKCVPREIESVLQQAVMSVFSHLQKHMQVEEMVLEWVLSASAAKKQVQVPVLIGAQSIRYARRHDDSAYGPAASTATKESSSSDAPVEGVRRAASVGQLPQWSEEALLSMPIVQHIEDKVCRFCRRPRELELSRELAKTQSVFRHTIGKLQTREREFDQSREEAKALQQKIHDLDVTVNELHNQLKREGAQAKFVAQQLQQRCDEIERQREKTQASLELEEATRAAVEETVQELEAKLAQLNQTHDMSQKLAQLDLKRAHNETDNHLRNVHSLKAALAKMTAERDDCLAFRAYLFRRLADTTQPGVDPPKRCAGGFWSYPSPSPENVAEVVRVLVDSQRNVKAKSSASLL</sequence>
<dbReference type="EMBL" id="JNBR01000596">
    <property type="protein sequence ID" value="OQR90617.1"/>
    <property type="molecule type" value="Genomic_DNA"/>
</dbReference>
<comment type="caution">
    <text evidence="3">The sequence shown here is derived from an EMBL/GenBank/DDBJ whole genome shotgun (WGS) entry which is preliminary data.</text>
</comment>
<dbReference type="AlphaFoldDB" id="A0A1V9YY84"/>
<keyword evidence="1" id="KW-0175">Coiled coil</keyword>
<evidence type="ECO:0000256" key="2">
    <source>
        <dbReference type="SAM" id="MobiDB-lite"/>
    </source>
</evidence>
<gene>
    <name evidence="3" type="ORF">ACHHYP_05370</name>
</gene>
<protein>
    <submittedName>
        <fullName evidence="3">Uncharacterized protein</fullName>
    </submittedName>
</protein>
<evidence type="ECO:0000313" key="4">
    <source>
        <dbReference type="Proteomes" id="UP000243579"/>
    </source>
</evidence>
<evidence type="ECO:0000256" key="1">
    <source>
        <dbReference type="SAM" id="Coils"/>
    </source>
</evidence>
<name>A0A1V9YY84_ACHHY</name>
<feature type="region of interest" description="Disordered" evidence="2">
    <location>
        <begin position="251"/>
        <end position="274"/>
    </location>
</feature>